<reference evidence="1 2" key="1">
    <citation type="submission" date="2014-02" db="EMBL/GenBank/DDBJ databases">
        <title>Single nucleus genome sequencing reveals high similarity among nuclei of an endomycorrhizal fungus.</title>
        <authorList>
            <person name="Lin K."/>
            <person name="Geurts R."/>
            <person name="Zhang Z."/>
            <person name="Limpens E."/>
            <person name="Saunders D.G."/>
            <person name="Mu D."/>
            <person name="Pang E."/>
            <person name="Cao H."/>
            <person name="Cha H."/>
            <person name="Lin T."/>
            <person name="Zhou Q."/>
            <person name="Shang Y."/>
            <person name="Li Y."/>
            <person name="Ivanov S."/>
            <person name="Sharma T."/>
            <person name="Velzen R.V."/>
            <person name="Ruijter N.D."/>
            <person name="Aanen D.K."/>
            <person name="Win J."/>
            <person name="Kamoun S."/>
            <person name="Bisseling T."/>
            <person name="Huang S."/>
        </authorList>
    </citation>
    <scope>NUCLEOTIDE SEQUENCE [LARGE SCALE GENOMIC DNA]</scope>
    <source>
        <strain evidence="2">DAOM197198w</strain>
    </source>
</reference>
<dbReference type="HOGENOM" id="CLU_028913_2_1_1"/>
<protein>
    <recommendedName>
        <fullName evidence="3">F-box domain-containing protein</fullName>
    </recommendedName>
</protein>
<dbReference type="Proteomes" id="UP000022910">
    <property type="component" value="Unassembled WGS sequence"/>
</dbReference>
<dbReference type="EMBL" id="JEMT01017306">
    <property type="protein sequence ID" value="EXX68384.1"/>
    <property type="molecule type" value="Genomic_DNA"/>
</dbReference>
<comment type="caution">
    <text evidence="1">The sequence shown here is derived from an EMBL/GenBank/DDBJ whole genome shotgun (WGS) entry which is preliminary data.</text>
</comment>
<sequence>MAYSKLFLGNLPELICEIIQYFRNDLSTLYSCILVNKLWCRLAIPLLWEDPFSSTHVQNFQFIEIYLCNLNEDDRTKFNEYVNQLVNMELMANCKQLVNMELIANCSSTLFNYSSFIKRLNTHKVAYSIENWLMDDKHWENYPSFIELITKNLLIHLEISILVYRLLFKMFIENEGNLHSFEVEVRTYDDRNYYLNDTMELTLQNPNFTCNIRHLNLIFYMDIIYIDINTNFFLLLKFLCSNCNSISSFYIRIINIYKFEGTKHVEKWLTQMINTQQNLKKISFEQNNFLYYSFSSLKNSNISNTLKIITFYIIDFKEIINNIQEIFNQLNVLETIHIIYCYSLNSDFVQQIINVIRPFKLKSLIMNQILLNVELLQLLIQKFGSDLENFGFGHYKLPIQKKQQLFKLIIKYCRKIKYFSLIEPNYNNINPTLSLIENINQNLNYLDIKFECYYDYYDDSSIGQILPSKLGFLKLEFFSIKPSKLLKIFLGNSQNTLIKRLFIKITVQEEVKDILPHIKEYIMKKKRAKYLAIFINNQDLVSLKDEVKEFELYNIKVQKYDEYDESYIRVIDIVNN</sequence>
<keyword evidence="2" id="KW-1185">Reference proteome</keyword>
<organism evidence="1 2">
    <name type="scientific">Rhizophagus irregularis (strain DAOM 197198w)</name>
    <name type="common">Glomus intraradices</name>
    <dbReference type="NCBI Taxonomy" id="1432141"/>
    <lineage>
        <taxon>Eukaryota</taxon>
        <taxon>Fungi</taxon>
        <taxon>Fungi incertae sedis</taxon>
        <taxon>Mucoromycota</taxon>
        <taxon>Glomeromycotina</taxon>
        <taxon>Glomeromycetes</taxon>
        <taxon>Glomerales</taxon>
        <taxon>Glomeraceae</taxon>
        <taxon>Rhizophagus</taxon>
    </lineage>
</organism>
<accession>A0A015KLH6</accession>
<gene>
    <name evidence="1" type="ORF">RirG_105670</name>
</gene>
<proteinExistence type="predicted"/>
<evidence type="ECO:0008006" key="3">
    <source>
        <dbReference type="Google" id="ProtNLM"/>
    </source>
</evidence>
<dbReference type="AlphaFoldDB" id="A0A015KLH6"/>
<evidence type="ECO:0000313" key="1">
    <source>
        <dbReference type="EMBL" id="EXX68384.1"/>
    </source>
</evidence>
<name>A0A015KLH6_RHIIW</name>
<evidence type="ECO:0000313" key="2">
    <source>
        <dbReference type="Proteomes" id="UP000022910"/>
    </source>
</evidence>